<dbReference type="PANTHER" id="PTHR30492">
    <property type="entry name" value="METHYLGLYOXAL SYNTHASE"/>
    <property type="match status" value="1"/>
</dbReference>
<feature type="domain" description="DAGKc" evidence="1">
    <location>
        <begin position="1"/>
        <end position="130"/>
    </location>
</feature>
<dbReference type="Pfam" id="PF19279">
    <property type="entry name" value="YegS_C"/>
    <property type="match status" value="1"/>
</dbReference>
<dbReference type="Gene3D" id="3.40.50.10330">
    <property type="entry name" value="Probable inorganic polyphosphate/atp-NAD kinase, domain 1"/>
    <property type="match status" value="1"/>
</dbReference>
<reference evidence="2" key="1">
    <citation type="journal article" date="2014" name="Int. J. Syst. Evol. Microbiol.">
        <title>Complete genome sequence of Corynebacterium casei LMG S-19264T (=DSM 44701T), isolated from a smear-ripened cheese.</title>
        <authorList>
            <consortium name="US DOE Joint Genome Institute (JGI-PGF)"/>
            <person name="Walter F."/>
            <person name="Albersmeier A."/>
            <person name="Kalinowski J."/>
            <person name="Ruckert C."/>
        </authorList>
    </citation>
    <scope>NUCLEOTIDE SEQUENCE</scope>
    <source>
        <strain evidence="2">CCM 8711</strain>
    </source>
</reference>
<dbReference type="InterPro" id="IPR004363">
    <property type="entry name" value="Methylgl_synth"/>
</dbReference>
<dbReference type="InterPro" id="IPR016064">
    <property type="entry name" value="NAD/diacylglycerol_kinase_sf"/>
</dbReference>
<proteinExistence type="predicted"/>
<dbReference type="EMBL" id="BMDO01000006">
    <property type="protein sequence ID" value="GGI51157.1"/>
    <property type="molecule type" value="Genomic_DNA"/>
</dbReference>
<dbReference type="Pfam" id="PF00781">
    <property type="entry name" value="DAGK_cat"/>
    <property type="match status" value="1"/>
</dbReference>
<dbReference type="Gene3D" id="2.60.200.40">
    <property type="match status" value="1"/>
</dbReference>
<dbReference type="GO" id="GO:0008654">
    <property type="term" value="P:phospholipid biosynthetic process"/>
    <property type="evidence" value="ECO:0007669"/>
    <property type="project" value="InterPro"/>
</dbReference>
<protein>
    <submittedName>
        <fullName evidence="2">Bis(5'-nucleosyl)-tetraphosphatase</fullName>
    </submittedName>
</protein>
<name>A0A917N3M0_9SPHI</name>
<dbReference type="RefSeq" id="WP_188416988.1">
    <property type="nucleotide sequence ID" value="NZ_BMDO01000006.1"/>
</dbReference>
<dbReference type="PANTHER" id="PTHR30492:SF0">
    <property type="entry name" value="METHYLGLYOXAL SYNTHASE"/>
    <property type="match status" value="1"/>
</dbReference>
<evidence type="ECO:0000259" key="1">
    <source>
        <dbReference type="PROSITE" id="PS50146"/>
    </source>
</evidence>
<accession>A0A917N3M0</accession>
<dbReference type="InterPro" id="IPR005218">
    <property type="entry name" value="Diacylglycerol/lipid_kinase"/>
</dbReference>
<dbReference type="SUPFAM" id="SSF111331">
    <property type="entry name" value="NAD kinase/diacylglycerol kinase-like"/>
    <property type="match status" value="1"/>
</dbReference>
<keyword evidence="3" id="KW-1185">Reference proteome</keyword>
<reference evidence="2" key="2">
    <citation type="submission" date="2020-09" db="EMBL/GenBank/DDBJ databases">
        <authorList>
            <person name="Sun Q."/>
            <person name="Sedlacek I."/>
        </authorList>
    </citation>
    <scope>NUCLEOTIDE SEQUENCE</scope>
    <source>
        <strain evidence="2">CCM 8711</strain>
    </source>
</reference>
<dbReference type="GO" id="GO:0005524">
    <property type="term" value="F:ATP binding"/>
    <property type="evidence" value="ECO:0007669"/>
    <property type="project" value="InterPro"/>
</dbReference>
<dbReference type="Proteomes" id="UP000662074">
    <property type="component" value="Unassembled WGS sequence"/>
</dbReference>
<dbReference type="PROSITE" id="PS50146">
    <property type="entry name" value="DAGK"/>
    <property type="match status" value="1"/>
</dbReference>
<evidence type="ECO:0000313" key="2">
    <source>
        <dbReference type="EMBL" id="GGI51157.1"/>
    </source>
</evidence>
<dbReference type="InterPro" id="IPR045540">
    <property type="entry name" value="YegS/DAGK_C"/>
</dbReference>
<dbReference type="GO" id="GO:0008929">
    <property type="term" value="F:methylglyoxal synthase activity"/>
    <property type="evidence" value="ECO:0007669"/>
    <property type="project" value="InterPro"/>
</dbReference>
<dbReference type="AlphaFoldDB" id="A0A917N3M0"/>
<dbReference type="SMART" id="SM00046">
    <property type="entry name" value="DAGKc"/>
    <property type="match status" value="1"/>
</dbReference>
<dbReference type="InterPro" id="IPR001206">
    <property type="entry name" value="Diacylglycerol_kinase_cat_dom"/>
</dbReference>
<dbReference type="GO" id="GO:0016301">
    <property type="term" value="F:kinase activity"/>
    <property type="evidence" value="ECO:0007669"/>
    <property type="project" value="InterPro"/>
</dbReference>
<dbReference type="GO" id="GO:0005829">
    <property type="term" value="C:cytosol"/>
    <property type="evidence" value="ECO:0007669"/>
    <property type="project" value="TreeGrafter"/>
</dbReference>
<organism evidence="2 3">
    <name type="scientific">Mucilaginibacter galii</name>
    <dbReference type="NCBI Taxonomy" id="2005073"/>
    <lineage>
        <taxon>Bacteria</taxon>
        <taxon>Pseudomonadati</taxon>
        <taxon>Bacteroidota</taxon>
        <taxon>Sphingobacteriia</taxon>
        <taxon>Sphingobacteriales</taxon>
        <taxon>Sphingobacteriaceae</taxon>
        <taxon>Mucilaginibacter</taxon>
    </lineage>
</organism>
<evidence type="ECO:0000313" key="3">
    <source>
        <dbReference type="Proteomes" id="UP000662074"/>
    </source>
</evidence>
<comment type="caution">
    <text evidence="2">The sequence shown here is derived from an EMBL/GenBank/DDBJ whole genome shotgun (WGS) entry which is preliminary data.</text>
</comment>
<dbReference type="NCBIfam" id="TIGR00147">
    <property type="entry name" value="YegS/Rv2252/BmrU family lipid kinase"/>
    <property type="match status" value="1"/>
</dbReference>
<dbReference type="GO" id="GO:0019242">
    <property type="term" value="P:methylglyoxal biosynthetic process"/>
    <property type="evidence" value="ECO:0007669"/>
    <property type="project" value="InterPro"/>
</dbReference>
<dbReference type="InterPro" id="IPR017438">
    <property type="entry name" value="ATP-NAD_kinase_N"/>
</dbReference>
<sequence>MKFKHIHFIINPASGNEEPILSYINQVLDHSDTNWDVTITKRGISAGETAHTLIGKTDLIAVYGGDGCVTEVASAIFGTTMPMAVIPGGTANVMAKELAIPIDTKEAIQLLISEQASFKTMDMGLMNDRPFLLRINLGIMADMILQTDRNLKDNIGQLAYGITAIKNIANAEPIKYRLEIDGQLIEESGVSLTVTNSGNIGIGDFDLQPGISITDGFLDVILLKDTDFVSLLKVAGSTLLQNDTDAIKHWSCKQVTITTEHEQHFICDDYEETARVLNIKVAPAAIKILVPQNSKTNA</sequence>
<gene>
    <name evidence="2" type="ORF">GCM10011425_23690</name>
</gene>